<accession>A0AAV4IKA9</accession>
<evidence type="ECO:0000313" key="3">
    <source>
        <dbReference type="Proteomes" id="UP000762676"/>
    </source>
</evidence>
<organism evidence="2 3">
    <name type="scientific">Elysia marginata</name>
    <dbReference type="NCBI Taxonomy" id="1093978"/>
    <lineage>
        <taxon>Eukaryota</taxon>
        <taxon>Metazoa</taxon>
        <taxon>Spiralia</taxon>
        <taxon>Lophotrochozoa</taxon>
        <taxon>Mollusca</taxon>
        <taxon>Gastropoda</taxon>
        <taxon>Heterobranchia</taxon>
        <taxon>Euthyneura</taxon>
        <taxon>Panpulmonata</taxon>
        <taxon>Sacoglossa</taxon>
        <taxon>Placobranchoidea</taxon>
        <taxon>Plakobranchidae</taxon>
        <taxon>Elysia</taxon>
    </lineage>
</organism>
<dbReference type="EMBL" id="BMAT01006316">
    <property type="protein sequence ID" value="GFS10025.1"/>
    <property type="molecule type" value="Genomic_DNA"/>
</dbReference>
<keyword evidence="3" id="KW-1185">Reference proteome</keyword>
<gene>
    <name evidence="2" type="ORF">ElyMa_003051200</name>
</gene>
<dbReference type="AlphaFoldDB" id="A0AAV4IKA9"/>
<name>A0AAV4IKA9_9GAST</name>
<evidence type="ECO:0000256" key="1">
    <source>
        <dbReference type="SAM" id="MobiDB-lite"/>
    </source>
</evidence>
<protein>
    <submittedName>
        <fullName evidence="2">Uncharacterized protein</fullName>
    </submittedName>
</protein>
<comment type="caution">
    <text evidence="2">The sequence shown here is derived from an EMBL/GenBank/DDBJ whole genome shotgun (WGS) entry which is preliminary data.</text>
</comment>
<proteinExistence type="predicted"/>
<evidence type="ECO:0000313" key="2">
    <source>
        <dbReference type="EMBL" id="GFS10025.1"/>
    </source>
</evidence>
<feature type="compositionally biased region" description="Polar residues" evidence="1">
    <location>
        <begin position="9"/>
        <end position="23"/>
    </location>
</feature>
<sequence length="159" mass="16958">MFKKVALELSSTSGTQGRQSVQRRTAPDILFTSNTGRERASISGNDDGDGATDRSIPGFPFDNVSPHSDTARKKSLWGSALGSSRFSPSGSESLGIQDVGIAAKRRGSYGSWALGPSAAEHGRSGNKALNNVRNTRKFIYSLTRMMGKTAETKVSIIAF</sequence>
<feature type="region of interest" description="Disordered" evidence="1">
    <location>
        <begin position="1"/>
        <end position="73"/>
    </location>
</feature>
<reference evidence="2 3" key="1">
    <citation type="journal article" date="2021" name="Elife">
        <title>Chloroplast acquisition without the gene transfer in kleptoplastic sea slugs, Plakobranchus ocellatus.</title>
        <authorList>
            <person name="Maeda T."/>
            <person name="Takahashi S."/>
            <person name="Yoshida T."/>
            <person name="Shimamura S."/>
            <person name="Takaki Y."/>
            <person name="Nagai Y."/>
            <person name="Toyoda A."/>
            <person name="Suzuki Y."/>
            <person name="Arimoto A."/>
            <person name="Ishii H."/>
            <person name="Satoh N."/>
            <person name="Nishiyama T."/>
            <person name="Hasebe M."/>
            <person name="Maruyama T."/>
            <person name="Minagawa J."/>
            <person name="Obokata J."/>
            <person name="Shigenobu S."/>
        </authorList>
    </citation>
    <scope>NUCLEOTIDE SEQUENCE [LARGE SCALE GENOMIC DNA]</scope>
</reference>
<dbReference type="Proteomes" id="UP000762676">
    <property type="component" value="Unassembled WGS sequence"/>
</dbReference>